<evidence type="ECO:0000256" key="6">
    <source>
        <dbReference type="ARBA" id="ARBA00022786"/>
    </source>
</evidence>
<dbReference type="InterPro" id="IPR051188">
    <property type="entry name" value="PHD-type_Zinc_Finger"/>
</dbReference>
<dbReference type="InterPro" id="IPR001841">
    <property type="entry name" value="Znf_RING"/>
</dbReference>
<evidence type="ECO:0000313" key="14">
    <source>
        <dbReference type="RefSeq" id="XP_017877349.1"/>
    </source>
</evidence>
<dbReference type="Proteomes" id="UP000694925">
    <property type="component" value="Unplaced"/>
</dbReference>
<dbReference type="GeneID" id="108623397"/>
<evidence type="ECO:0000256" key="10">
    <source>
        <dbReference type="SAM" id="MobiDB-lite"/>
    </source>
</evidence>
<dbReference type="InterPro" id="IPR001965">
    <property type="entry name" value="Znf_PHD"/>
</dbReference>
<dbReference type="SUPFAM" id="SSF57903">
    <property type="entry name" value="FYVE/PHD zinc finger"/>
    <property type="match status" value="1"/>
</dbReference>
<dbReference type="InterPro" id="IPR042013">
    <property type="entry name" value="PHF7/G2E3_ePHD"/>
</dbReference>
<evidence type="ECO:0000259" key="11">
    <source>
        <dbReference type="PROSITE" id="PS50089"/>
    </source>
</evidence>
<accession>A0AAJ7IV78</accession>
<dbReference type="GO" id="GO:0008270">
    <property type="term" value="F:zinc ion binding"/>
    <property type="evidence" value="ECO:0007669"/>
    <property type="project" value="UniProtKB-KW"/>
</dbReference>
<proteinExistence type="predicted"/>
<name>A0AAJ7IV78_9HYME</name>
<keyword evidence="5 9" id="KW-0863">Zinc-finger</keyword>
<dbReference type="PROSITE" id="PS50089">
    <property type="entry name" value="ZF_RING_2"/>
    <property type="match status" value="1"/>
</dbReference>
<feature type="domain" description="PHD-type" evidence="12">
    <location>
        <begin position="36"/>
        <end position="151"/>
    </location>
</feature>
<evidence type="ECO:0000256" key="3">
    <source>
        <dbReference type="ARBA" id="ARBA00022679"/>
    </source>
</evidence>
<feature type="region of interest" description="Disordered" evidence="10">
    <location>
        <begin position="671"/>
        <end position="720"/>
    </location>
</feature>
<feature type="region of interest" description="Disordered" evidence="10">
    <location>
        <begin position="350"/>
        <end position="370"/>
    </location>
</feature>
<feature type="region of interest" description="Disordered" evidence="10">
    <location>
        <begin position="572"/>
        <end position="594"/>
    </location>
</feature>
<feature type="compositionally biased region" description="Basic residues" evidence="10">
    <location>
        <begin position="697"/>
        <end position="720"/>
    </location>
</feature>
<evidence type="ECO:0000256" key="9">
    <source>
        <dbReference type="PROSITE-ProRule" id="PRU00175"/>
    </source>
</evidence>
<keyword evidence="8" id="KW-0539">Nucleus</keyword>
<dbReference type="CDD" id="cd15669">
    <property type="entry name" value="ePHD_PHF7_G2E3_like"/>
    <property type="match status" value="1"/>
</dbReference>
<dbReference type="Gene3D" id="3.30.40.10">
    <property type="entry name" value="Zinc/RING finger domain, C3HC4 (zinc finger)"/>
    <property type="match status" value="2"/>
</dbReference>
<keyword evidence="4" id="KW-0479">Metal-binding</keyword>
<gene>
    <name evidence="14" type="primary">LOC108623397</name>
</gene>
<comment type="pathway">
    <text evidence="2">Protein modification; protein ubiquitination.</text>
</comment>
<dbReference type="InterPro" id="IPR034732">
    <property type="entry name" value="EPHD"/>
</dbReference>
<dbReference type="PROSITE" id="PS51805">
    <property type="entry name" value="EPHD"/>
    <property type="match status" value="1"/>
</dbReference>
<dbReference type="InterPro" id="IPR013083">
    <property type="entry name" value="Znf_RING/FYVE/PHD"/>
</dbReference>
<evidence type="ECO:0000313" key="13">
    <source>
        <dbReference type="Proteomes" id="UP000694925"/>
    </source>
</evidence>
<dbReference type="KEGG" id="ccal:108623397"/>
<dbReference type="InterPro" id="IPR059102">
    <property type="entry name" value="PHD_PHF7/G2E3-like"/>
</dbReference>
<dbReference type="RefSeq" id="XP_017877349.1">
    <property type="nucleotide sequence ID" value="XM_018021860.2"/>
</dbReference>
<feature type="compositionally biased region" description="Low complexity" evidence="10">
    <location>
        <begin position="360"/>
        <end position="370"/>
    </location>
</feature>
<evidence type="ECO:0000256" key="4">
    <source>
        <dbReference type="ARBA" id="ARBA00022723"/>
    </source>
</evidence>
<dbReference type="GO" id="GO:0016740">
    <property type="term" value="F:transferase activity"/>
    <property type="evidence" value="ECO:0007669"/>
    <property type="project" value="UniProtKB-KW"/>
</dbReference>
<dbReference type="PANTHER" id="PTHR12420:SF42">
    <property type="entry name" value="G2_M PHASE-SPECIFIC E3 UBIQUITIN-PROTEIN LIGASE"/>
    <property type="match status" value="1"/>
</dbReference>
<organism evidence="13 14">
    <name type="scientific">Ceratina calcarata</name>
    <dbReference type="NCBI Taxonomy" id="156304"/>
    <lineage>
        <taxon>Eukaryota</taxon>
        <taxon>Metazoa</taxon>
        <taxon>Ecdysozoa</taxon>
        <taxon>Arthropoda</taxon>
        <taxon>Hexapoda</taxon>
        <taxon>Insecta</taxon>
        <taxon>Pterygota</taxon>
        <taxon>Neoptera</taxon>
        <taxon>Endopterygota</taxon>
        <taxon>Hymenoptera</taxon>
        <taxon>Apocrita</taxon>
        <taxon>Aculeata</taxon>
        <taxon>Apoidea</taxon>
        <taxon>Anthophila</taxon>
        <taxon>Apidae</taxon>
        <taxon>Ceratina</taxon>
        <taxon>Zadontomerus</taxon>
    </lineage>
</organism>
<evidence type="ECO:0000256" key="2">
    <source>
        <dbReference type="ARBA" id="ARBA00004906"/>
    </source>
</evidence>
<feature type="domain" description="RING-type" evidence="11">
    <location>
        <begin position="172"/>
        <end position="221"/>
    </location>
</feature>
<evidence type="ECO:0000256" key="8">
    <source>
        <dbReference type="ARBA" id="ARBA00023242"/>
    </source>
</evidence>
<dbReference type="Pfam" id="PF26054">
    <property type="entry name" value="PHD_G2E3"/>
    <property type="match status" value="1"/>
</dbReference>
<dbReference type="CDD" id="cd15496">
    <property type="entry name" value="PHD_PHF7_G2E3_like"/>
    <property type="match status" value="1"/>
</dbReference>
<dbReference type="Pfam" id="PF13771">
    <property type="entry name" value="zf-HC5HC2H"/>
    <property type="match status" value="1"/>
</dbReference>
<dbReference type="SMART" id="SM00249">
    <property type="entry name" value="PHD"/>
    <property type="match status" value="2"/>
</dbReference>
<evidence type="ECO:0000256" key="7">
    <source>
        <dbReference type="ARBA" id="ARBA00022833"/>
    </source>
</evidence>
<dbReference type="GO" id="GO:0005634">
    <property type="term" value="C:nucleus"/>
    <property type="evidence" value="ECO:0007669"/>
    <property type="project" value="UniProtKB-SubCell"/>
</dbReference>
<comment type="subcellular location">
    <subcellularLocation>
        <location evidence="1">Nucleus</location>
    </subcellularLocation>
</comment>
<keyword evidence="13" id="KW-1185">Reference proteome</keyword>
<evidence type="ECO:0000256" key="1">
    <source>
        <dbReference type="ARBA" id="ARBA00004123"/>
    </source>
</evidence>
<sequence>MYVFNVFIYIPWKLQCYRRNLVFSSTMSEASRAVTPKACCFCGLTEDNELDYGKFHENGDITTHYYCLLLSSNMHQRGNDNDGILGFLVADIRMELRRGKRLACTYCKKFGATLGCCNLKCKRVFHYPCGLRAGSLNQFFGEFRTFCSRHRLKQKIDKQVLQELINNNKANCCICYEHVDPYDKIDTLWAPCCKKNAWFHRKCVQQLALSAGYFFKCPLCNDKKLFQQAMLNCGIFIPSQDASWELVPNAFEELLYRHDQCDAPTCICPKGRKHTSLNAKWELALCRTCGSQGVHMACAQLKWGNPVWECDECKSILGKFNGSSSSATTSGENRRLMSGQTIVMLNDSDSESDISVGNESPTQSSIPSILPSLPQTVSFKERPGPRTYKLRQRLEAKRRLQQARLASRTAFSVDGSEPGSSKTFSVAKSSSPLQSQVDAVSTDDDSDIIEVPKCSSFVNTSMTLKDRTLMTDSNLSLPSIVELTESSMSNDSSIDALKIETVDLGELSSQEVLSDNDSLVPMPNIKITNIISLAPDEFEKTTTFEQELQENDANTSSQLITTPLMQCTTPIMSPSQDDCTESNTKRKLNDTTSRTTTTQQAIGCTNEFKKMKLNTTNTIVLKEIEYVPVYVPLNTIEYASDENDLQSNSGINLNASNEILINKTDTLPYNNSENCDGDAGTSPASGTGNRRNVDHRRNNRNKRTARKGFRMSSSKRNRHQWKCENDTNVVIGKRRRVRDKYECWRRECRSEDCDHSRLMPDYIRLRDLKFRIQDTNNLQMILFNEFLVNIKMNHPATTSNNSIKNNEQNKIKDETLPSGNILQDVSPCHKDNTKTVIINEDYQDDTKENMDPITIPYKNVADTNLLKNATLITNNVTVINSQSENENLKQSASSLINDDEDHTNENSLVDTTENGVKGLSNKCTKIHFLPRSVRRTLFQETPAKEKSKNKIDVKVSIDLQKIQPFVDSNPDLFSKRRKEANEQTNEQGGFLKERNNIKQFAHSSGHNSVADKSNRFGSFTLRLPKYKTIETETVKSIEESTVRTTRRTSNSSKS</sequence>
<reference evidence="14" key="1">
    <citation type="submission" date="2025-08" db="UniProtKB">
        <authorList>
            <consortium name="RefSeq"/>
        </authorList>
    </citation>
    <scope>IDENTIFICATION</scope>
    <source>
        <tissue evidence="14">Whole body</tissue>
    </source>
</reference>
<dbReference type="InterPro" id="IPR011011">
    <property type="entry name" value="Znf_FYVE_PHD"/>
</dbReference>
<keyword evidence="6" id="KW-0833">Ubl conjugation pathway</keyword>
<keyword evidence="3" id="KW-0808">Transferase</keyword>
<feature type="region of interest" description="Disordered" evidence="10">
    <location>
        <begin position="407"/>
        <end position="428"/>
    </location>
</feature>
<dbReference type="AlphaFoldDB" id="A0AAJ7IV78"/>
<evidence type="ECO:0000259" key="12">
    <source>
        <dbReference type="PROSITE" id="PS51805"/>
    </source>
</evidence>
<keyword evidence="7" id="KW-0862">Zinc</keyword>
<protein>
    <submittedName>
        <fullName evidence="14">Uncharacterized protein LOC108623397 isoform X1</fullName>
    </submittedName>
</protein>
<dbReference type="PANTHER" id="PTHR12420">
    <property type="entry name" value="PHD FINGER PROTEIN"/>
    <property type="match status" value="1"/>
</dbReference>
<evidence type="ECO:0000256" key="5">
    <source>
        <dbReference type="ARBA" id="ARBA00022771"/>
    </source>
</evidence>